<keyword evidence="3" id="KW-1185">Reference proteome</keyword>
<organism evidence="2 3">
    <name type="scientific">Sporomusa silvacetica DSM 10669</name>
    <dbReference type="NCBI Taxonomy" id="1123289"/>
    <lineage>
        <taxon>Bacteria</taxon>
        <taxon>Bacillati</taxon>
        <taxon>Bacillota</taxon>
        <taxon>Negativicutes</taxon>
        <taxon>Selenomonadales</taxon>
        <taxon>Sporomusaceae</taxon>
        <taxon>Sporomusa</taxon>
    </lineage>
</organism>
<protein>
    <recommendedName>
        <fullName evidence="4">YIEGIA protein</fullName>
    </recommendedName>
</protein>
<dbReference type="Proteomes" id="UP000216752">
    <property type="component" value="Chromosome"/>
</dbReference>
<sequence length="307" mass="33578">MGERGPIIISTEDLWLIIIAAAMGTIARVLVLKVDYKQYPSYPNGCLIHVVLAFIAASIGAVAIPAVKSNNYTAVTFLALAIQHFRDVRKTERESLLGLEQTEYTPRGEAYIDGIAKTFEARNYLALVVALSSAITMEAAIALQWGITIQVLAGVLIGTVVYQIISRFSKGKTVGDIANVRLAKIKVEGTEVSVEGIFVTNLAGTENAQKMIADEGVAVIIEPTQKNFTIALHNFGQRKAILFEATRTLGTKRYNFTRKDFEKGRVVILLVPIVRDDEKLLAVVKNTPLLESVKKSYAVLKPKVMGD</sequence>
<accession>A0ABZ3INF0</accession>
<feature type="transmembrane region" description="Helical" evidence="1">
    <location>
        <begin position="46"/>
        <end position="66"/>
    </location>
</feature>
<evidence type="ECO:0008006" key="4">
    <source>
        <dbReference type="Google" id="ProtNLM"/>
    </source>
</evidence>
<keyword evidence="1" id="KW-0812">Transmembrane</keyword>
<feature type="transmembrane region" description="Helical" evidence="1">
    <location>
        <begin position="14"/>
        <end position="34"/>
    </location>
</feature>
<proteinExistence type="predicted"/>
<evidence type="ECO:0000256" key="1">
    <source>
        <dbReference type="SAM" id="Phobius"/>
    </source>
</evidence>
<feature type="transmembrane region" description="Helical" evidence="1">
    <location>
        <begin position="147"/>
        <end position="165"/>
    </location>
</feature>
<dbReference type="RefSeq" id="WP_094606783.1">
    <property type="nucleotide sequence ID" value="NZ_CP155573.1"/>
</dbReference>
<dbReference type="InterPro" id="IPR025918">
    <property type="entry name" value="YIEGIA"/>
</dbReference>
<gene>
    <name evidence="2" type="ORF">SPSIL_034010</name>
</gene>
<reference evidence="2" key="1">
    <citation type="submission" date="2024-05" db="EMBL/GenBank/DDBJ databases">
        <title>Isolation and characterization of Sporomusa carbonis sp. nov., a carboxydotrophic hydrogenogen in the genus of Sporomusa isolated from a charcoal burning pile.</title>
        <authorList>
            <person name="Boeer T."/>
            <person name="Rosenbaum F."/>
            <person name="Eysell L."/>
            <person name="Mueller V."/>
            <person name="Daniel R."/>
            <person name="Poehlein A."/>
        </authorList>
    </citation>
    <scope>NUCLEOTIDE SEQUENCE [LARGE SCALE GENOMIC DNA]</scope>
    <source>
        <strain evidence="2">DSM 10669</strain>
    </source>
</reference>
<dbReference type="Pfam" id="PF14045">
    <property type="entry name" value="YIEGIA"/>
    <property type="match status" value="1"/>
</dbReference>
<evidence type="ECO:0000313" key="2">
    <source>
        <dbReference type="EMBL" id="XFO67207.1"/>
    </source>
</evidence>
<evidence type="ECO:0000313" key="3">
    <source>
        <dbReference type="Proteomes" id="UP000216752"/>
    </source>
</evidence>
<name>A0ABZ3INF0_9FIRM</name>
<dbReference type="EMBL" id="CP155573">
    <property type="protein sequence ID" value="XFO67207.1"/>
    <property type="molecule type" value="Genomic_DNA"/>
</dbReference>
<keyword evidence="1" id="KW-0472">Membrane</keyword>
<keyword evidence="1" id="KW-1133">Transmembrane helix</keyword>